<organism evidence="1 2">
    <name type="scientific">Brevundimonas olei</name>
    <dbReference type="NCBI Taxonomy" id="657642"/>
    <lineage>
        <taxon>Bacteria</taxon>
        <taxon>Pseudomonadati</taxon>
        <taxon>Pseudomonadota</taxon>
        <taxon>Alphaproteobacteria</taxon>
        <taxon>Caulobacterales</taxon>
        <taxon>Caulobacteraceae</taxon>
        <taxon>Brevundimonas</taxon>
    </lineage>
</organism>
<gene>
    <name evidence="1" type="ORF">V8J38_16845</name>
</gene>
<geneLocation type="plasmid" evidence="1 2">
    <name>unnamed</name>
</geneLocation>
<reference evidence="1 2" key="1">
    <citation type="submission" date="2024-02" db="EMBL/GenBank/DDBJ databases">
        <title>Distribution and functional of Brevundimonas-related endobacteria within Verticillium dahliae.</title>
        <authorList>
            <person name="Zeng H."/>
        </authorList>
    </citation>
    <scope>NUCLEOTIDE SEQUENCE [LARGE SCALE GENOMIC DNA]</scope>
    <source>
        <strain evidence="1 2">TRM 44200</strain>
        <plasmid evidence="1 2">unnamed</plasmid>
    </source>
</reference>
<evidence type="ECO:0000313" key="1">
    <source>
        <dbReference type="EMBL" id="WWT56518.1"/>
    </source>
</evidence>
<name>A0ABZ2IGC1_9CAUL</name>
<sequence length="73" mass="8249">MKCEVGQVRPFIKANGLYSFASFDGTVWVRVEIMHGSFYYQREADAFARHTFSNYAPVELRGGVLPPESCQDA</sequence>
<accession>A0ABZ2IGC1</accession>
<proteinExistence type="predicted"/>
<evidence type="ECO:0008006" key="3">
    <source>
        <dbReference type="Google" id="ProtNLM"/>
    </source>
</evidence>
<keyword evidence="1" id="KW-0614">Plasmid</keyword>
<protein>
    <recommendedName>
        <fullName evidence="3">KTSC domain-containing protein</fullName>
    </recommendedName>
</protein>
<dbReference type="Proteomes" id="UP001363460">
    <property type="component" value="Plasmid unnamed"/>
</dbReference>
<dbReference type="EMBL" id="CP146370">
    <property type="protein sequence ID" value="WWT56518.1"/>
    <property type="molecule type" value="Genomic_DNA"/>
</dbReference>
<evidence type="ECO:0000313" key="2">
    <source>
        <dbReference type="Proteomes" id="UP001363460"/>
    </source>
</evidence>
<keyword evidence="2" id="KW-1185">Reference proteome</keyword>
<dbReference type="RefSeq" id="WP_338578671.1">
    <property type="nucleotide sequence ID" value="NZ_CP146370.1"/>
</dbReference>